<dbReference type="InterPro" id="IPR050290">
    <property type="entry name" value="NAD(P)H-Q_Oxidoreduct_6"/>
</dbReference>
<gene>
    <name evidence="6" type="ORF">Ccrd_010079</name>
</gene>
<dbReference type="PANTHER" id="PTHR48479">
    <property type="entry name" value="NAD(P)H-QUINONE OXIDOREDUCTASE SUBUNIT 6, CHLOROPLASTIC"/>
    <property type="match status" value="1"/>
</dbReference>
<proteinExistence type="predicted"/>
<name>A0A118K720_CYNCS</name>
<dbReference type="STRING" id="59895.A0A118K720"/>
<evidence type="ECO:0000313" key="6">
    <source>
        <dbReference type="EMBL" id="KVI11508.1"/>
    </source>
</evidence>
<comment type="caution">
    <text evidence="6">The sequence shown here is derived from an EMBL/GenBank/DDBJ whole genome shotgun (WGS) entry which is preliminary data.</text>
</comment>
<keyword evidence="7" id="KW-1185">Reference proteome</keyword>
<accession>A0A118K720</accession>
<keyword evidence="2 5" id="KW-0812">Transmembrane</keyword>
<dbReference type="PANTHER" id="PTHR48479:SF1">
    <property type="entry name" value="NAD(P)H-QUINONE OXIDOREDUCTASE SUBUNIT 6, CHLOROPLASTIC"/>
    <property type="match status" value="1"/>
</dbReference>
<dbReference type="Pfam" id="PF00146">
    <property type="entry name" value="NADHdh"/>
    <property type="match status" value="1"/>
</dbReference>
<feature type="transmembrane region" description="Helical" evidence="5">
    <location>
        <begin position="255"/>
        <end position="274"/>
    </location>
</feature>
<sequence>MALYSPFHQEEPLQYGTKDRLLAIQVTNLKVEYFPPMVEVILQNGAMKHKARMSFIYTQIIIESGSNRPGFRWRKVRSIDEGGGGAGGGAAMLLTPRPAILSVKVNETALNKDLDNSWEVLAEPIQTFLFIPIATRWTSPRLRMDQLLNFGWKFLLPISLDIHDMLPMVTEFMNYSQQTIQITFGDVHKWFRIFQRFPFLDRWRWSNLRGLYKSFVSLITTIPDTSWYDIIWTSNANQIIKQDLISNSQQIGIQFFLPFEYISIILLFAIGPIVELVNDARTCSCLECLFIFIRSIWIDHKSKYRAIFSIFVTAIAAAEPLLDLLLFHQFIVTENQLG</sequence>
<reference evidence="6 7" key="1">
    <citation type="journal article" date="2016" name="Sci. Rep.">
        <title>The genome sequence of the outbreeding globe artichoke constructed de novo incorporating a phase-aware low-pass sequencing strategy of F1 progeny.</title>
        <authorList>
            <person name="Scaglione D."/>
            <person name="Reyes-Chin-Wo S."/>
            <person name="Acquadro A."/>
            <person name="Froenicke L."/>
            <person name="Portis E."/>
            <person name="Beitel C."/>
            <person name="Tirone M."/>
            <person name="Mauro R."/>
            <person name="Lo Monaco A."/>
            <person name="Mauromicale G."/>
            <person name="Faccioli P."/>
            <person name="Cattivelli L."/>
            <person name="Rieseberg L."/>
            <person name="Michelmore R."/>
            <person name="Lanteri S."/>
        </authorList>
    </citation>
    <scope>NUCLEOTIDE SEQUENCE [LARGE SCALE GENOMIC DNA]</scope>
    <source>
        <strain evidence="6">2C</strain>
    </source>
</reference>
<dbReference type="AlphaFoldDB" id="A0A118K720"/>
<dbReference type="Gramene" id="KVI11508">
    <property type="protein sequence ID" value="KVI11508"/>
    <property type="gene ID" value="Ccrd_010079"/>
</dbReference>
<dbReference type="GO" id="GO:0016020">
    <property type="term" value="C:membrane"/>
    <property type="evidence" value="ECO:0007669"/>
    <property type="project" value="UniProtKB-SubCell"/>
</dbReference>
<protein>
    <submittedName>
        <fullName evidence="6">NADH:ubiquinone oxidoreductase, subunit 1/F420H2 oxidoreductase subunit H</fullName>
    </submittedName>
</protein>
<keyword evidence="3 5" id="KW-1133">Transmembrane helix</keyword>
<keyword evidence="4 5" id="KW-0472">Membrane</keyword>
<dbReference type="InterPro" id="IPR001694">
    <property type="entry name" value="NADH_UbQ_OxRdtase_su1/FPO"/>
</dbReference>
<evidence type="ECO:0000313" key="7">
    <source>
        <dbReference type="Proteomes" id="UP000243975"/>
    </source>
</evidence>
<dbReference type="Proteomes" id="UP000243975">
    <property type="component" value="Unassembled WGS sequence"/>
</dbReference>
<organism evidence="6 7">
    <name type="scientific">Cynara cardunculus var. scolymus</name>
    <name type="common">Globe artichoke</name>
    <name type="synonym">Cynara scolymus</name>
    <dbReference type="NCBI Taxonomy" id="59895"/>
    <lineage>
        <taxon>Eukaryota</taxon>
        <taxon>Viridiplantae</taxon>
        <taxon>Streptophyta</taxon>
        <taxon>Embryophyta</taxon>
        <taxon>Tracheophyta</taxon>
        <taxon>Spermatophyta</taxon>
        <taxon>Magnoliopsida</taxon>
        <taxon>eudicotyledons</taxon>
        <taxon>Gunneridae</taxon>
        <taxon>Pentapetalae</taxon>
        <taxon>asterids</taxon>
        <taxon>campanulids</taxon>
        <taxon>Asterales</taxon>
        <taxon>Asteraceae</taxon>
        <taxon>Carduoideae</taxon>
        <taxon>Cardueae</taxon>
        <taxon>Carduinae</taxon>
        <taxon>Cynara</taxon>
    </lineage>
</organism>
<evidence type="ECO:0000256" key="1">
    <source>
        <dbReference type="ARBA" id="ARBA00004141"/>
    </source>
</evidence>
<evidence type="ECO:0000256" key="5">
    <source>
        <dbReference type="SAM" id="Phobius"/>
    </source>
</evidence>
<evidence type="ECO:0000256" key="3">
    <source>
        <dbReference type="ARBA" id="ARBA00022989"/>
    </source>
</evidence>
<feature type="transmembrane region" description="Helical" evidence="5">
    <location>
        <begin position="306"/>
        <end position="331"/>
    </location>
</feature>
<evidence type="ECO:0000256" key="2">
    <source>
        <dbReference type="ARBA" id="ARBA00022692"/>
    </source>
</evidence>
<evidence type="ECO:0000256" key="4">
    <source>
        <dbReference type="ARBA" id="ARBA00023136"/>
    </source>
</evidence>
<comment type="subcellular location">
    <subcellularLocation>
        <location evidence="1">Membrane</location>
        <topology evidence="1">Multi-pass membrane protein</topology>
    </subcellularLocation>
</comment>
<dbReference type="EMBL" id="LEKV01000103">
    <property type="protein sequence ID" value="KVI11508.1"/>
    <property type="molecule type" value="Genomic_DNA"/>
</dbReference>